<name>A0A1E7FU11_9STRA</name>
<dbReference type="Pfam" id="PF00085">
    <property type="entry name" value="Thioredoxin"/>
    <property type="match status" value="1"/>
</dbReference>
<dbReference type="PANTHER" id="PTHR45663:SF11">
    <property type="entry name" value="GEO12009P1"/>
    <property type="match status" value="1"/>
</dbReference>
<dbReference type="PROSITE" id="PS50030">
    <property type="entry name" value="UBA"/>
    <property type="match status" value="1"/>
</dbReference>
<feature type="domain" description="Thioredoxin" evidence="7">
    <location>
        <begin position="300"/>
        <end position="421"/>
    </location>
</feature>
<keyword evidence="9" id="KW-1185">Reference proteome</keyword>
<dbReference type="InParanoid" id="A0A1E7FU11"/>
<dbReference type="GO" id="GO:0005737">
    <property type="term" value="C:cytoplasm"/>
    <property type="evidence" value="ECO:0007669"/>
    <property type="project" value="TreeGrafter"/>
</dbReference>
<evidence type="ECO:0008006" key="10">
    <source>
        <dbReference type="Google" id="ProtNLM"/>
    </source>
</evidence>
<organism evidence="8 9">
    <name type="scientific">Fragilariopsis cylindrus CCMP1102</name>
    <dbReference type="NCBI Taxonomy" id="635003"/>
    <lineage>
        <taxon>Eukaryota</taxon>
        <taxon>Sar</taxon>
        <taxon>Stramenopiles</taxon>
        <taxon>Ochrophyta</taxon>
        <taxon>Bacillariophyta</taxon>
        <taxon>Bacillariophyceae</taxon>
        <taxon>Bacillariophycidae</taxon>
        <taxon>Bacillariales</taxon>
        <taxon>Bacillariaceae</taxon>
        <taxon>Fragilariopsis</taxon>
    </lineage>
</organism>
<proteinExistence type="predicted"/>
<dbReference type="CDD" id="cd02947">
    <property type="entry name" value="TRX_family"/>
    <property type="match status" value="1"/>
</dbReference>
<dbReference type="Gene3D" id="3.40.30.10">
    <property type="entry name" value="Glutaredoxin"/>
    <property type="match status" value="1"/>
</dbReference>
<feature type="domain" description="UBA" evidence="6">
    <location>
        <begin position="206"/>
        <end position="246"/>
    </location>
</feature>
<dbReference type="SUPFAM" id="SSF143503">
    <property type="entry name" value="PUG domain-like"/>
    <property type="match status" value="1"/>
</dbReference>
<dbReference type="PROSITE" id="PS51352">
    <property type="entry name" value="THIOREDOXIN_2"/>
    <property type="match status" value="1"/>
</dbReference>
<feature type="region of interest" description="Disordered" evidence="4">
    <location>
        <begin position="695"/>
        <end position="714"/>
    </location>
</feature>
<evidence type="ECO:0000256" key="3">
    <source>
        <dbReference type="ARBA" id="ARBA00023157"/>
    </source>
</evidence>
<dbReference type="GO" id="GO:0015035">
    <property type="term" value="F:protein-disulfide reductase activity"/>
    <property type="evidence" value="ECO:0007669"/>
    <property type="project" value="TreeGrafter"/>
</dbReference>
<dbReference type="SUPFAM" id="SSF52833">
    <property type="entry name" value="Thioredoxin-like"/>
    <property type="match status" value="1"/>
</dbReference>
<reference evidence="8 9" key="1">
    <citation type="submission" date="2016-09" db="EMBL/GenBank/DDBJ databases">
        <title>Extensive genetic diversity and differential bi-allelic expression allows diatom success in the polar Southern Ocean.</title>
        <authorList>
            <consortium name="DOE Joint Genome Institute"/>
            <person name="Mock T."/>
            <person name="Otillar R.P."/>
            <person name="Strauss J."/>
            <person name="Dupont C."/>
            <person name="Frickenhaus S."/>
            <person name="Maumus F."/>
            <person name="Mcmullan M."/>
            <person name="Sanges R."/>
            <person name="Schmutz J."/>
            <person name="Toseland A."/>
            <person name="Valas R."/>
            <person name="Veluchamy A."/>
            <person name="Ward B.J."/>
            <person name="Allen A."/>
            <person name="Barry K."/>
            <person name="Falciatore A."/>
            <person name="Ferrante M."/>
            <person name="Fortunato A.E."/>
            <person name="Gloeckner G."/>
            <person name="Gruber A."/>
            <person name="Hipkin R."/>
            <person name="Janech M."/>
            <person name="Kroth P."/>
            <person name="Leese F."/>
            <person name="Lindquist E."/>
            <person name="Lyon B.R."/>
            <person name="Martin J."/>
            <person name="Mayer C."/>
            <person name="Parker M."/>
            <person name="Quesneville H."/>
            <person name="Raymond J."/>
            <person name="Uhlig C."/>
            <person name="Valentin K.U."/>
            <person name="Worden A.Z."/>
            <person name="Armbrust E.V."/>
            <person name="Bowler C."/>
            <person name="Green B."/>
            <person name="Moulton V."/>
            <person name="Van Oosterhout C."/>
            <person name="Grigoriev I."/>
        </authorList>
    </citation>
    <scope>NUCLEOTIDE SEQUENCE [LARGE SCALE GENOMIC DNA]</scope>
    <source>
        <strain evidence="8 9">CCMP1102</strain>
    </source>
</reference>
<feature type="region of interest" description="Disordered" evidence="4">
    <location>
        <begin position="271"/>
        <end position="310"/>
    </location>
</feature>
<dbReference type="Pfam" id="PF09409">
    <property type="entry name" value="PUB"/>
    <property type="match status" value="1"/>
</dbReference>
<dbReference type="CDD" id="cd09212">
    <property type="entry name" value="PUB"/>
    <property type="match status" value="1"/>
</dbReference>
<evidence type="ECO:0000313" key="8">
    <source>
        <dbReference type="EMBL" id="OEU21642.1"/>
    </source>
</evidence>
<keyword evidence="5" id="KW-0732">Signal</keyword>
<accession>A0A1E7FU11</accession>
<evidence type="ECO:0000259" key="7">
    <source>
        <dbReference type="PROSITE" id="PS51352"/>
    </source>
</evidence>
<evidence type="ECO:0000259" key="6">
    <source>
        <dbReference type="PROSITE" id="PS50030"/>
    </source>
</evidence>
<dbReference type="AlphaFoldDB" id="A0A1E7FU11"/>
<dbReference type="InterPro" id="IPR036339">
    <property type="entry name" value="PUB-like_dom_sf"/>
</dbReference>
<evidence type="ECO:0000256" key="5">
    <source>
        <dbReference type="SAM" id="SignalP"/>
    </source>
</evidence>
<keyword evidence="2" id="KW-0249">Electron transport</keyword>
<feature type="compositionally biased region" description="Basic and acidic residues" evidence="4">
    <location>
        <begin position="756"/>
        <end position="777"/>
    </location>
</feature>
<dbReference type="InterPro" id="IPR015940">
    <property type="entry name" value="UBA"/>
</dbReference>
<dbReference type="KEGG" id="fcy:FRACYDRAFT_287510"/>
<dbReference type="InterPro" id="IPR018997">
    <property type="entry name" value="PUB_domain"/>
</dbReference>
<dbReference type="Gene3D" id="1.20.58.2190">
    <property type="match status" value="1"/>
</dbReference>
<dbReference type="InterPro" id="IPR017937">
    <property type="entry name" value="Thioredoxin_CS"/>
</dbReference>
<dbReference type="PROSITE" id="PS00194">
    <property type="entry name" value="THIOREDOXIN_1"/>
    <property type="match status" value="1"/>
</dbReference>
<gene>
    <name evidence="8" type="ORF">FRACYDRAFT_287510</name>
</gene>
<dbReference type="SUPFAM" id="SSF46934">
    <property type="entry name" value="UBA-like"/>
    <property type="match status" value="1"/>
</dbReference>
<feature type="signal peptide" evidence="5">
    <location>
        <begin position="1"/>
        <end position="22"/>
    </location>
</feature>
<dbReference type="InterPro" id="IPR036249">
    <property type="entry name" value="Thioredoxin-like_sf"/>
</dbReference>
<sequence>MMYSKSCVAIASFVVTLTTTSCYVDGALPSRSFYSSTTAFVQKTTRFSSSSSSLLAEIRGGDDATITNDDTATSTETAPIVEEKSLDEKVYAAMEKLGLSPPSTDGNDNDDAIDDTADDIECEDGVCPIPQKNEEPEQEQVKIQVNPNEMADRLAKEMNVDSRLTMAAIGATSTIGGNDKEEQRVFNESAARLMIQQELDLIDSIQIDSEDVQTLTEEGYDEFLSRRALAFAESNLEDARAILLADQMDADEEEAEEAAARAEAEAVEEEAGFVEVKSNLDPTKLPATPSAATTTSSNSSNESDKMPKPAKREDVIFEATTAQIQELVLESPVPVLLDIYADWCGPCKVLGPALEDMAIKSGGMFRLVKINSDNEKPVSQALEVTALPSVYGVRDGKIVHMFQGMPKSEDMMRNFMMGLFGAAPFSPLVTTEESEKYEELTNKLIKASGSASFSFAAREKLTDRMIMKLDNLVQDNTVPDVEGAATLIRTFLSNVVNNPYDQKYRKINLENKAVASKIGVNSSCLAVLKTVGYSKSGSEMIVGKGKKVINVAPLVVAKDCIDKWIQRNRNEMATAARKRKDEIDHARLIEEKGDVVDDDESDEEIEEVDPLSCRLKLRIDGKNEMHDTILHRDDPLTKVLDELGVRWEEEDEVQITCAARRMVVKSSDGEAMKKSLGEHGLMPAANIVVKVGGSSTTNTSNMKERAAGKKIRKTGSHTMQSIGVYSKNDNNKMELIDGGGGTMYEQDISDDEDEVEDKKGDENETEAESPKDSSEQE</sequence>
<feature type="chain" id="PRO_5009193527" description="Thioredoxin domain-containing protein" evidence="5">
    <location>
        <begin position="23"/>
        <end position="777"/>
    </location>
</feature>
<dbReference type="OrthoDB" id="336240at2759"/>
<evidence type="ECO:0000256" key="4">
    <source>
        <dbReference type="SAM" id="MobiDB-lite"/>
    </source>
</evidence>
<keyword evidence="3" id="KW-1015">Disulfide bond</keyword>
<dbReference type="PROSITE" id="PS51257">
    <property type="entry name" value="PROKAR_LIPOPROTEIN"/>
    <property type="match status" value="1"/>
</dbReference>
<evidence type="ECO:0000256" key="2">
    <source>
        <dbReference type="ARBA" id="ARBA00022982"/>
    </source>
</evidence>
<evidence type="ECO:0000313" key="9">
    <source>
        <dbReference type="Proteomes" id="UP000095751"/>
    </source>
</evidence>
<dbReference type="PANTHER" id="PTHR45663">
    <property type="entry name" value="GEO12009P1"/>
    <property type="match status" value="1"/>
</dbReference>
<evidence type="ECO:0000256" key="1">
    <source>
        <dbReference type="ARBA" id="ARBA00022448"/>
    </source>
</evidence>
<keyword evidence="1" id="KW-0813">Transport</keyword>
<dbReference type="InterPro" id="IPR009060">
    <property type="entry name" value="UBA-like_sf"/>
</dbReference>
<dbReference type="InterPro" id="IPR013766">
    <property type="entry name" value="Thioredoxin_domain"/>
</dbReference>
<protein>
    <recommendedName>
        <fullName evidence="10">Thioredoxin domain-containing protein</fullName>
    </recommendedName>
</protein>
<dbReference type="EMBL" id="KV784354">
    <property type="protein sequence ID" value="OEU21642.1"/>
    <property type="molecule type" value="Genomic_DNA"/>
</dbReference>
<feature type="compositionally biased region" description="Low complexity" evidence="4">
    <location>
        <begin position="286"/>
        <end position="301"/>
    </location>
</feature>
<dbReference type="Proteomes" id="UP000095751">
    <property type="component" value="Unassembled WGS sequence"/>
</dbReference>
<feature type="region of interest" description="Disordered" evidence="4">
    <location>
        <begin position="734"/>
        <end position="777"/>
    </location>
</feature>